<reference evidence="3" key="1">
    <citation type="journal article" date="2018" name="PLoS Negl. Trop. Dis.">
        <title>An insight into the salivary gland and fat body transcriptome of Panstrongylus lignarius (Hemiptera: Heteroptera), the main vector of Chagas disease in Peru.</title>
        <authorList>
            <person name="Nevoa J.C."/>
            <person name="Mendes M.T."/>
            <person name="da Silva M.V."/>
            <person name="Soares S.C."/>
            <person name="Oliveira C.J.F."/>
            <person name="Ribeiro J.M.C."/>
        </authorList>
    </citation>
    <scope>NUCLEOTIDE SEQUENCE</scope>
</reference>
<sequence length="73" mass="7968">MANISLKFILLLITAMIALCNVSAGLQDRSSKFFSGGTFTGLALPSLKSLPHHNQPTEDRTEAVEDQFSVEMQ</sequence>
<name>A0A224XTW1_9HEMI</name>
<feature type="signal peptide" evidence="2">
    <location>
        <begin position="1"/>
        <end position="24"/>
    </location>
</feature>
<feature type="region of interest" description="Disordered" evidence="1">
    <location>
        <begin position="49"/>
        <end position="73"/>
    </location>
</feature>
<protein>
    <submittedName>
        <fullName evidence="3">Putative secreted protein</fullName>
    </submittedName>
</protein>
<dbReference type="AlphaFoldDB" id="A0A224XTW1"/>
<evidence type="ECO:0000313" key="3">
    <source>
        <dbReference type="EMBL" id="JAW15975.1"/>
    </source>
</evidence>
<accession>A0A224XTW1</accession>
<proteinExistence type="predicted"/>
<organism evidence="3">
    <name type="scientific">Panstrongylus lignarius</name>
    <dbReference type="NCBI Taxonomy" id="156445"/>
    <lineage>
        <taxon>Eukaryota</taxon>
        <taxon>Metazoa</taxon>
        <taxon>Ecdysozoa</taxon>
        <taxon>Arthropoda</taxon>
        <taxon>Hexapoda</taxon>
        <taxon>Insecta</taxon>
        <taxon>Pterygota</taxon>
        <taxon>Neoptera</taxon>
        <taxon>Paraneoptera</taxon>
        <taxon>Hemiptera</taxon>
        <taxon>Heteroptera</taxon>
        <taxon>Panheteroptera</taxon>
        <taxon>Cimicomorpha</taxon>
        <taxon>Reduviidae</taxon>
        <taxon>Triatominae</taxon>
        <taxon>Panstrongylus</taxon>
    </lineage>
</organism>
<feature type="chain" id="PRO_5012443202" evidence="2">
    <location>
        <begin position="25"/>
        <end position="73"/>
    </location>
</feature>
<evidence type="ECO:0000256" key="2">
    <source>
        <dbReference type="SAM" id="SignalP"/>
    </source>
</evidence>
<dbReference type="EMBL" id="GFTR01000451">
    <property type="protein sequence ID" value="JAW15975.1"/>
    <property type="molecule type" value="Transcribed_RNA"/>
</dbReference>
<evidence type="ECO:0000256" key="1">
    <source>
        <dbReference type="SAM" id="MobiDB-lite"/>
    </source>
</evidence>
<keyword evidence="2" id="KW-0732">Signal</keyword>